<reference evidence="2 3" key="1">
    <citation type="journal article" date="2010" name="Stand. Genomic Sci.">
        <title>Complete genome sequence of Conexibacter woesei type strain (ID131577).</title>
        <authorList>
            <person name="Pukall R."/>
            <person name="Lapidus A."/>
            <person name="Glavina Del Rio T."/>
            <person name="Copeland A."/>
            <person name="Tice H."/>
            <person name="Cheng J.-F."/>
            <person name="Lucas S."/>
            <person name="Chen F."/>
            <person name="Nolan M."/>
            <person name="Bruce D."/>
            <person name="Goodwin L."/>
            <person name="Pitluck S."/>
            <person name="Mavromatis K."/>
            <person name="Ivanova N."/>
            <person name="Ovchinnikova G."/>
            <person name="Pati A."/>
            <person name="Chen A."/>
            <person name="Palaniappan K."/>
            <person name="Land M."/>
            <person name="Hauser L."/>
            <person name="Chang Y.-J."/>
            <person name="Jeffries C.D."/>
            <person name="Chain P."/>
            <person name="Meincke L."/>
            <person name="Sims D."/>
            <person name="Brettin T."/>
            <person name="Detter J.C."/>
            <person name="Rohde M."/>
            <person name="Goeker M."/>
            <person name="Bristow J."/>
            <person name="Eisen J.A."/>
            <person name="Markowitz V."/>
            <person name="Kyrpides N.C."/>
            <person name="Klenk H.-P."/>
            <person name="Hugenholtz P."/>
        </authorList>
    </citation>
    <scope>NUCLEOTIDE SEQUENCE [LARGE SCALE GENOMIC DNA]</scope>
    <source>
        <strain evidence="3">DSM 14684 / CIP 108061 / JCM 11494 / NBRC 100937 / ID131577</strain>
    </source>
</reference>
<feature type="compositionally biased region" description="Low complexity" evidence="1">
    <location>
        <begin position="180"/>
        <end position="194"/>
    </location>
</feature>
<protein>
    <submittedName>
        <fullName evidence="2">Uncharacterized protein</fullName>
    </submittedName>
</protein>
<dbReference type="HOGENOM" id="CLU_1068373_0_0_11"/>
<dbReference type="RefSeq" id="WP_012936223.1">
    <property type="nucleotide sequence ID" value="NC_013739.1"/>
</dbReference>
<dbReference type="eggNOG" id="ENOG5031PMY">
    <property type="taxonomic scope" value="Bacteria"/>
</dbReference>
<dbReference type="AlphaFoldDB" id="D3FA77"/>
<proteinExistence type="predicted"/>
<accession>D3FA77</accession>
<reference evidence="3" key="2">
    <citation type="submission" date="2010-01" db="EMBL/GenBank/DDBJ databases">
        <title>The complete genome of Conexibacter woesei DSM 14684.</title>
        <authorList>
            <consortium name="US DOE Joint Genome Institute (JGI-PGF)"/>
            <person name="Lucas S."/>
            <person name="Copeland A."/>
            <person name="Lapidus A."/>
            <person name="Glavina del Rio T."/>
            <person name="Dalin E."/>
            <person name="Tice H."/>
            <person name="Bruce D."/>
            <person name="Goodwin L."/>
            <person name="Pitluck S."/>
            <person name="Kyrpides N."/>
            <person name="Mavromatis K."/>
            <person name="Ivanova N."/>
            <person name="Mikhailova N."/>
            <person name="Chertkov O."/>
            <person name="Brettin T."/>
            <person name="Detter J.C."/>
            <person name="Han C."/>
            <person name="Larimer F."/>
            <person name="Land M."/>
            <person name="Hauser L."/>
            <person name="Markowitz V."/>
            <person name="Cheng J.-F."/>
            <person name="Hugenholtz P."/>
            <person name="Woyke T."/>
            <person name="Wu D."/>
            <person name="Pukall R."/>
            <person name="Steenblock K."/>
            <person name="Schneider S."/>
            <person name="Klenk H.-P."/>
            <person name="Eisen J.A."/>
        </authorList>
    </citation>
    <scope>NUCLEOTIDE SEQUENCE [LARGE SCALE GENOMIC DNA]</scope>
    <source>
        <strain evidence="3">DSM 14684 / CIP 108061 / JCM 11494 / NBRC 100937 / ID131577</strain>
    </source>
</reference>
<evidence type="ECO:0000313" key="3">
    <source>
        <dbReference type="Proteomes" id="UP000008229"/>
    </source>
</evidence>
<dbReference type="STRING" id="469383.Cwoe_4759"/>
<sequence length="260" mass="26892" precursor="true">MIERLNRSAGIAALFVALLALVLALTVPAGAQRGKAKKRTAKKPAPVVRLAPNGKIAARLLPTVPRARVADALGPERVTAERLQGTCAPEAVDLGSWCLSAATYPLADDEVGKNDYLFATQKCVELGGWLPTAGQLIGAAQRVKLSSTIDDSRLTASIDLDPADGLKDRREMSSTLITTAAGSSAAGSMGVSDGAKGDPKTGEPDPVPLPANPLPETLQYVTVYDNRDKGGFAGAKAVSQPEAFRCAFGKVEGAASTEIG</sequence>
<keyword evidence="3" id="KW-1185">Reference proteome</keyword>
<gene>
    <name evidence="2" type="ordered locus">Cwoe_4759</name>
</gene>
<dbReference type="KEGG" id="cwo:Cwoe_4759"/>
<name>D3FA77_CONWI</name>
<dbReference type="EMBL" id="CP001854">
    <property type="protein sequence ID" value="ADB53172.1"/>
    <property type="molecule type" value="Genomic_DNA"/>
</dbReference>
<dbReference type="OrthoDB" id="5243001at2"/>
<evidence type="ECO:0000313" key="2">
    <source>
        <dbReference type="EMBL" id="ADB53172.1"/>
    </source>
</evidence>
<evidence type="ECO:0000256" key="1">
    <source>
        <dbReference type="SAM" id="MobiDB-lite"/>
    </source>
</evidence>
<organism evidence="2 3">
    <name type="scientific">Conexibacter woesei (strain DSM 14684 / CCUG 47730 / CIP 108061 / JCM 11494 / NBRC 100937 / ID131577)</name>
    <dbReference type="NCBI Taxonomy" id="469383"/>
    <lineage>
        <taxon>Bacteria</taxon>
        <taxon>Bacillati</taxon>
        <taxon>Actinomycetota</taxon>
        <taxon>Thermoleophilia</taxon>
        <taxon>Solirubrobacterales</taxon>
        <taxon>Conexibacteraceae</taxon>
        <taxon>Conexibacter</taxon>
    </lineage>
</organism>
<feature type="region of interest" description="Disordered" evidence="1">
    <location>
        <begin position="180"/>
        <end position="214"/>
    </location>
</feature>
<dbReference type="Proteomes" id="UP000008229">
    <property type="component" value="Chromosome"/>
</dbReference>